<dbReference type="Proteomes" id="UP000002350">
    <property type="component" value="Chromosome"/>
</dbReference>
<evidence type="ECO:0000313" key="3">
    <source>
        <dbReference type="Proteomes" id="UP000002350"/>
    </source>
</evidence>
<evidence type="ECO:0000313" key="2">
    <source>
        <dbReference type="EMBL" id="BAJ03080.1"/>
    </source>
</evidence>
<reference evidence="3" key="1">
    <citation type="journal article" date="2010" name="Mol. Biosyst.">
        <title>Complete genome sequence and comparative analysis of Shewanella violacea, a psychrophilic and piezophilic bacterium from deep sea floor sediments.</title>
        <authorList>
            <person name="Aono E."/>
            <person name="Baba T."/>
            <person name="Ara T."/>
            <person name="Nishi T."/>
            <person name="Nakamichi T."/>
            <person name="Inamoto E."/>
            <person name="Toyonaga H."/>
            <person name="Hasegawa M."/>
            <person name="Takai Y."/>
            <person name="Okumura Y."/>
            <person name="Baba M."/>
            <person name="Tomita M."/>
            <person name="Kato C."/>
            <person name="Oshima T."/>
            <person name="Nakasone K."/>
            <person name="Mori H."/>
        </authorList>
    </citation>
    <scope>NUCLEOTIDE SEQUENCE [LARGE SCALE GENOMIC DNA]</scope>
    <source>
        <strain evidence="3">JCM 10179 / CIP 106290 / LMG 19151 / DSS12</strain>
    </source>
</reference>
<dbReference type="AlphaFoldDB" id="D4ZAN5"/>
<keyword evidence="3" id="KW-1185">Reference proteome</keyword>
<feature type="region of interest" description="Disordered" evidence="1">
    <location>
        <begin position="77"/>
        <end position="97"/>
    </location>
</feature>
<dbReference type="EMBL" id="AP011177">
    <property type="protein sequence ID" value="BAJ03080.1"/>
    <property type="molecule type" value="Genomic_DNA"/>
</dbReference>
<sequence>MKSTAGDSQNLVKVRAYKSPLQAISNNESTTFKKLSYAKGAGFPPTSIAGKTSIELQRVAESCQSKECTSRRWEAIDNNEGTTFKHTPIPTQPNEPTQKISSSLIRSLLTLTDYGYIMPMYVVCSSFKRIVERYSNQVFYNRHMDIQKS</sequence>
<organism evidence="2 3">
    <name type="scientific">Shewanella violacea (strain JCM 10179 / CIP 106290 / LMG 19151 / DSS12)</name>
    <dbReference type="NCBI Taxonomy" id="637905"/>
    <lineage>
        <taxon>Bacteria</taxon>
        <taxon>Pseudomonadati</taxon>
        <taxon>Pseudomonadota</taxon>
        <taxon>Gammaproteobacteria</taxon>
        <taxon>Alteromonadales</taxon>
        <taxon>Shewanellaceae</taxon>
        <taxon>Shewanella</taxon>
    </lineage>
</organism>
<evidence type="ECO:0000256" key="1">
    <source>
        <dbReference type="SAM" id="MobiDB-lite"/>
    </source>
</evidence>
<dbReference type="KEGG" id="svo:SVI_3109"/>
<gene>
    <name evidence="2" type="ordered locus">SVI_3109</name>
</gene>
<dbReference type="STRING" id="637905.SVI_3109"/>
<accession>D4ZAN5</accession>
<protein>
    <submittedName>
        <fullName evidence="2">Uncharacterized protein</fullName>
    </submittedName>
</protein>
<proteinExistence type="predicted"/>
<dbReference type="HOGENOM" id="CLU_1748394_0_0_6"/>
<dbReference type="RefSeq" id="WP_013052377.1">
    <property type="nucleotide sequence ID" value="NC_014012.1"/>
</dbReference>
<name>D4ZAN5_SHEVD</name>